<dbReference type="Proteomes" id="UP001500962">
    <property type="component" value="Unassembled WGS sequence"/>
</dbReference>
<dbReference type="Gene3D" id="1.10.3720.10">
    <property type="entry name" value="MetI-like"/>
    <property type="match status" value="1"/>
</dbReference>
<reference evidence="8" key="3">
    <citation type="submission" date="2023-12" db="EMBL/GenBank/DDBJ databases">
        <authorList>
            <person name="Sun Q."/>
            <person name="Inoue M."/>
        </authorList>
    </citation>
    <scope>NUCLEOTIDE SEQUENCE</scope>
    <source>
        <strain evidence="8">JCM 12289</strain>
    </source>
</reference>
<keyword evidence="3 6" id="KW-0812">Transmembrane</keyword>
<evidence type="ECO:0000256" key="2">
    <source>
        <dbReference type="ARBA" id="ARBA00022448"/>
    </source>
</evidence>
<feature type="transmembrane region" description="Helical" evidence="6">
    <location>
        <begin position="30"/>
        <end position="53"/>
    </location>
</feature>
<comment type="subcellular location">
    <subcellularLocation>
        <location evidence="6">Cell membrane</location>
        <topology evidence="6">Multi-pass membrane protein</topology>
    </subcellularLocation>
    <subcellularLocation>
        <location evidence="1">Membrane</location>
        <topology evidence="1">Multi-pass membrane protein</topology>
    </subcellularLocation>
</comment>
<dbReference type="GO" id="GO:0055085">
    <property type="term" value="P:transmembrane transport"/>
    <property type="evidence" value="ECO:0007669"/>
    <property type="project" value="InterPro"/>
</dbReference>
<name>A0AAV3SGB6_HALDO</name>
<reference evidence="9" key="2">
    <citation type="submission" date="2022-04" db="EMBL/GenBank/DDBJ databases">
        <title>Sequencing and genomic assembly of Halococcus dombrowskii.</title>
        <authorList>
            <person name="Lim S.W."/>
            <person name="MacLea K.S."/>
        </authorList>
    </citation>
    <scope>NUCLEOTIDE SEQUENCE</scope>
    <source>
        <strain evidence="9">H4</strain>
    </source>
</reference>
<dbReference type="GO" id="GO:0031460">
    <property type="term" value="P:glycine betaine transport"/>
    <property type="evidence" value="ECO:0007669"/>
    <property type="project" value="TreeGrafter"/>
</dbReference>
<feature type="transmembrane region" description="Helical" evidence="6">
    <location>
        <begin position="83"/>
        <end position="101"/>
    </location>
</feature>
<evidence type="ECO:0000313" key="10">
    <source>
        <dbReference type="Proteomes" id="UP000830542"/>
    </source>
</evidence>
<evidence type="ECO:0000256" key="5">
    <source>
        <dbReference type="ARBA" id="ARBA00023136"/>
    </source>
</evidence>
<dbReference type="CDD" id="cd06261">
    <property type="entry name" value="TM_PBP2"/>
    <property type="match status" value="1"/>
</dbReference>
<dbReference type="FunFam" id="1.10.3720.10:FF:000001">
    <property type="entry name" value="Glycine betaine ABC transporter, permease"/>
    <property type="match status" value="1"/>
</dbReference>
<dbReference type="EMBL" id="CP095005">
    <property type="protein sequence ID" value="UOO94905.1"/>
    <property type="molecule type" value="Genomic_DNA"/>
</dbReference>
<dbReference type="GO" id="GO:0005886">
    <property type="term" value="C:plasma membrane"/>
    <property type="evidence" value="ECO:0007669"/>
    <property type="project" value="UniProtKB-SubCell"/>
</dbReference>
<evidence type="ECO:0000313" key="8">
    <source>
        <dbReference type="EMBL" id="GAA0461003.1"/>
    </source>
</evidence>
<dbReference type="InterPro" id="IPR000515">
    <property type="entry name" value="MetI-like"/>
</dbReference>
<dbReference type="PANTHER" id="PTHR30177:SF4">
    <property type="entry name" value="OSMOPROTECTANT IMPORT PERMEASE PROTEIN OSMW"/>
    <property type="match status" value="1"/>
</dbReference>
<feature type="transmembrane region" description="Helical" evidence="6">
    <location>
        <begin position="60"/>
        <end position="77"/>
    </location>
</feature>
<dbReference type="InterPro" id="IPR051204">
    <property type="entry name" value="ABC_transp_perm/SBD"/>
</dbReference>
<accession>A0AAV3SGB6</accession>
<keyword evidence="10" id="KW-1185">Reference proteome</keyword>
<evidence type="ECO:0000256" key="1">
    <source>
        <dbReference type="ARBA" id="ARBA00004141"/>
    </source>
</evidence>
<sequence>MSGIVSFFDSLVQFTADNSDRLLRLFGEHIVLAIETLVIALPIAIVLGIAISYNERAATVVLWIASVLLTIPSIAFFGMLVPILGIGTPPVIVALVAYSQLPVIRNTYLGVTGVDPAAVEAGTGLGMTRFERLWRVRLPVALPVVMAGVRNAVVLLVGLAAIGAFIGGPGLGFFIFYGINQGNTAMIVVATVAVSVLALAFDYLFAVTERGLRLRNGEDLEPTYTTRLFDAIRTQFQ</sequence>
<feature type="transmembrane region" description="Helical" evidence="6">
    <location>
        <begin position="152"/>
        <end position="179"/>
    </location>
</feature>
<dbReference type="RefSeq" id="WP_004055672.1">
    <property type="nucleotide sequence ID" value="NZ_BAAADN010000026.1"/>
</dbReference>
<proteinExistence type="inferred from homology"/>
<keyword evidence="2 6" id="KW-0813">Transport</keyword>
<dbReference type="GeneID" id="71762812"/>
<dbReference type="AlphaFoldDB" id="A0AAV3SGB6"/>
<organism evidence="8 11">
    <name type="scientific">Halococcus dombrowskii</name>
    <dbReference type="NCBI Taxonomy" id="179637"/>
    <lineage>
        <taxon>Archaea</taxon>
        <taxon>Methanobacteriati</taxon>
        <taxon>Methanobacteriota</taxon>
        <taxon>Stenosarchaea group</taxon>
        <taxon>Halobacteria</taxon>
        <taxon>Halobacteriales</taxon>
        <taxon>Halococcaceae</taxon>
        <taxon>Halococcus</taxon>
    </lineage>
</organism>
<keyword evidence="5 6" id="KW-0472">Membrane</keyword>
<evidence type="ECO:0000259" key="7">
    <source>
        <dbReference type="PROSITE" id="PS50928"/>
    </source>
</evidence>
<protein>
    <submittedName>
        <fullName evidence="8">ABC transporter permease</fullName>
    </submittedName>
</protein>
<feature type="transmembrane region" description="Helical" evidence="6">
    <location>
        <begin position="185"/>
        <end position="205"/>
    </location>
</feature>
<dbReference type="InterPro" id="IPR035906">
    <property type="entry name" value="MetI-like_sf"/>
</dbReference>
<dbReference type="KEGG" id="hdo:MUK72_13150"/>
<feature type="domain" description="ABC transmembrane type-1" evidence="7">
    <location>
        <begin position="26"/>
        <end position="205"/>
    </location>
</feature>
<reference evidence="8" key="1">
    <citation type="journal article" date="2014" name="Int. J. Syst. Evol. Microbiol.">
        <title>Complete genome sequence of Corynebacterium casei LMG S-19264T (=DSM 44701T), isolated from a smear-ripened cheese.</title>
        <authorList>
            <consortium name="US DOE Joint Genome Institute (JGI-PGF)"/>
            <person name="Walter F."/>
            <person name="Albersmeier A."/>
            <person name="Kalinowski J."/>
            <person name="Ruckert C."/>
        </authorList>
    </citation>
    <scope>NUCLEOTIDE SEQUENCE</scope>
    <source>
        <strain evidence="8">JCM 12289</strain>
    </source>
</reference>
<comment type="similarity">
    <text evidence="6">Belongs to the binding-protein-dependent transport system permease family.</text>
</comment>
<evidence type="ECO:0000313" key="9">
    <source>
        <dbReference type="EMBL" id="UOO94905.1"/>
    </source>
</evidence>
<evidence type="ECO:0000256" key="6">
    <source>
        <dbReference type="RuleBase" id="RU363032"/>
    </source>
</evidence>
<evidence type="ECO:0000256" key="3">
    <source>
        <dbReference type="ARBA" id="ARBA00022692"/>
    </source>
</evidence>
<evidence type="ECO:0000313" key="11">
    <source>
        <dbReference type="Proteomes" id="UP001500962"/>
    </source>
</evidence>
<dbReference type="Pfam" id="PF00528">
    <property type="entry name" value="BPD_transp_1"/>
    <property type="match status" value="1"/>
</dbReference>
<dbReference type="EMBL" id="BAAADN010000026">
    <property type="protein sequence ID" value="GAA0461003.1"/>
    <property type="molecule type" value="Genomic_DNA"/>
</dbReference>
<dbReference type="SUPFAM" id="SSF161098">
    <property type="entry name" value="MetI-like"/>
    <property type="match status" value="1"/>
</dbReference>
<dbReference type="PANTHER" id="PTHR30177">
    <property type="entry name" value="GLYCINE BETAINE/L-PROLINE TRANSPORT SYSTEM PERMEASE PROTEIN PROW"/>
    <property type="match status" value="1"/>
</dbReference>
<evidence type="ECO:0000256" key="4">
    <source>
        <dbReference type="ARBA" id="ARBA00022989"/>
    </source>
</evidence>
<keyword evidence="4 6" id="KW-1133">Transmembrane helix</keyword>
<dbReference type="Proteomes" id="UP000830542">
    <property type="component" value="Chromosome"/>
</dbReference>
<dbReference type="PROSITE" id="PS50928">
    <property type="entry name" value="ABC_TM1"/>
    <property type="match status" value="1"/>
</dbReference>
<gene>
    <name evidence="8" type="ORF">GCM10008985_16850</name>
    <name evidence="9" type="ORF">MUK72_13150</name>
</gene>